<keyword evidence="2" id="KW-1185">Reference proteome</keyword>
<name>N9XS37_9CLOT</name>
<dbReference type="HOGENOM" id="CLU_1164281_0_0_9"/>
<protein>
    <submittedName>
        <fullName evidence="1">Uncharacterized protein</fullName>
    </submittedName>
</protein>
<dbReference type="EMBL" id="AGYT01000026">
    <property type="protein sequence ID" value="ENY98748.1"/>
    <property type="molecule type" value="Genomic_DNA"/>
</dbReference>
<sequence length="238" mass="27012">MQEIAKEVLGVTLSYINPTFSDCNDFKDPNKYFTWDTGQGAFNNTPLGNLSQGSGIVFEVINYGVEGKVQQEFIQTYPLNSVKKWIRNYANYKDGVWSDWQYTGSVQDSINTNTKQIASNSSSINDLYNWVNKNIQMEYISGATSLTLQPNKAYYLDQQHVADITSIDHSALQNGEKVYFYVASGDPLAHIVFRRQGLCNPSTRVWLPCGQDFWIRGNENGDKIFTMMKIGDAMRFLS</sequence>
<evidence type="ECO:0000313" key="1">
    <source>
        <dbReference type="EMBL" id="ENY98748.1"/>
    </source>
</evidence>
<gene>
    <name evidence="1" type="ORF">HMPREF1092_03306</name>
</gene>
<dbReference type="RefSeq" id="WP_002599746.1">
    <property type="nucleotide sequence ID" value="NZ_KB850960.1"/>
</dbReference>
<reference evidence="1 2" key="1">
    <citation type="submission" date="2013-01" db="EMBL/GenBank/DDBJ databases">
        <title>The Genome Sequence of Clostridium colicanis 209318.</title>
        <authorList>
            <consortium name="The Broad Institute Genome Sequencing Platform"/>
            <person name="Earl A."/>
            <person name="Ward D."/>
            <person name="Feldgarden M."/>
            <person name="Gevers D."/>
            <person name="Courvalin P."/>
            <person name="Lambert T."/>
            <person name="Walker B."/>
            <person name="Young S.K."/>
            <person name="Zeng Q."/>
            <person name="Gargeya S."/>
            <person name="Fitzgerald M."/>
            <person name="Haas B."/>
            <person name="Abouelleil A."/>
            <person name="Alvarado L."/>
            <person name="Arachchi H.M."/>
            <person name="Berlin A.M."/>
            <person name="Chapman S.B."/>
            <person name="Dewar J."/>
            <person name="Goldberg J."/>
            <person name="Griggs A."/>
            <person name="Gujja S."/>
            <person name="Hansen M."/>
            <person name="Howarth C."/>
            <person name="Imamovic A."/>
            <person name="Larimer J."/>
            <person name="McCowan C."/>
            <person name="Murphy C."/>
            <person name="Neiman D."/>
            <person name="Pearson M."/>
            <person name="Priest M."/>
            <person name="Roberts A."/>
            <person name="Saif S."/>
            <person name="Shea T."/>
            <person name="Sisk P."/>
            <person name="Sykes S."/>
            <person name="Wortman J."/>
            <person name="Nusbaum C."/>
            <person name="Birren B."/>
        </authorList>
    </citation>
    <scope>NUCLEOTIDE SEQUENCE [LARGE SCALE GENOMIC DNA]</scope>
    <source>
        <strain evidence="1 2">209318</strain>
    </source>
</reference>
<proteinExistence type="predicted"/>
<accession>N9XS37</accession>
<comment type="caution">
    <text evidence="1">The sequence shown here is derived from an EMBL/GenBank/DDBJ whole genome shotgun (WGS) entry which is preliminary data.</text>
</comment>
<dbReference type="AlphaFoldDB" id="N9XS37"/>
<dbReference type="Proteomes" id="UP000013097">
    <property type="component" value="Unassembled WGS sequence"/>
</dbReference>
<dbReference type="PATRIC" id="fig|999411.4.peg.3219"/>
<evidence type="ECO:0000313" key="2">
    <source>
        <dbReference type="Proteomes" id="UP000013097"/>
    </source>
</evidence>
<organism evidence="1 2">
    <name type="scientific">Clostridium thermobutyricum</name>
    <dbReference type="NCBI Taxonomy" id="29372"/>
    <lineage>
        <taxon>Bacteria</taxon>
        <taxon>Bacillati</taxon>
        <taxon>Bacillota</taxon>
        <taxon>Clostridia</taxon>
        <taxon>Eubacteriales</taxon>
        <taxon>Clostridiaceae</taxon>
        <taxon>Clostridium</taxon>
    </lineage>
</organism>